<dbReference type="Proteomes" id="UP000319731">
    <property type="component" value="Unassembled WGS sequence"/>
</dbReference>
<dbReference type="GeneID" id="42005771"/>
<dbReference type="EMBL" id="QEAO01000031">
    <property type="protein sequence ID" value="TPX32339.1"/>
    <property type="molecule type" value="Genomic_DNA"/>
</dbReference>
<protein>
    <submittedName>
        <fullName evidence="2">Uncharacterized protein</fullName>
    </submittedName>
</protein>
<evidence type="ECO:0000313" key="2">
    <source>
        <dbReference type="EMBL" id="TPX32339.1"/>
    </source>
</evidence>
<evidence type="ECO:0000256" key="1">
    <source>
        <dbReference type="SAM" id="Phobius"/>
    </source>
</evidence>
<organism evidence="2 3">
    <name type="scientific">Synchytrium microbalum</name>
    <dbReference type="NCBI Taxonomy" id="1806994"/>
    <lineage>
        <taxon>Eukaryota</taxon>
        <taxon>Fungi</taxon>
        <taxon>Fungi incertae sedis</taxon>
        <taxon>Chytridiomycota</taxon>
        <taxon>Chytridiomycota incertae sedis</taxon>
        <taxon>Chytridiomycetes</taxon>
        <taxon>Synchytriales</taxon>
        <taxon>Synchytriaceae</taxon>
        <taxon>Synchytrium</taxon>
    </lineage>
</organism>
<sequence length="70" mass="7582">MSMFRGIIGAGENGIRRSQVVHRMYWQRDGDRPTYIRGSGDSATFFLAVAGVLGLIGISATHLSSLIKGK</sequence>
<keyword evidence="1" id="KW-1133">Transmembrane helix</keyword>
<keyword evidence="1" id="KW-0472">Membrane</keyword>
<accession>A0A507BZP8</accession>
<dbReference type="AlphaFoldDB" id="A0A507BZP8"/>
<comment type="caution">
    <text evidence="2">The sequence shown here is derived from an EMBL/GenBank/DDBJ whole genome shotgun (WGS) entry which is preliminary data.</text>
</comment>
<dbReference type="RefSeq" id="XP_031023564.1">
    <property type="nucleotide sequence ID" value="XM_031170474.1"/>
</dbReference>
<gene>
    <name evidence="2" type="ORF">SmJEL517_g04546</name>
</gene>
<keyword evidence="1" id="KW-0812">Transmembrane</keyword>
<evidence type="ECO:0000313" key="3">
    <source>
        <dbReference type="Proteomes" id="UP000319731"/>
    </source>
</evidence>
<dbReference type="OrthoDB" id="2099305at2759"/>
<reference evidence="2 3" key="1">
    <citation type="journal article" date="2019" name="Sci. Rep.">
        <title>Comparative genomics of chytrid fungi reveal insights into the obligate biotrophic and pathogenic lifestyle of Synchytrium endobioticum.</title>
        <authorList>
            <person name="van de Vossenberg B.T.L.H."/>
            <person name="Warris S."/>
            <person name="Nguyen H.D.T."/>
            <person name="van Gent-Pelzer M.P.E."/>
            <person name="Joly D.L."/>
            <person name="van de Geest H.C."/>
            <person name="Bonants P.J.M."/>
            <person name="Smith D.S."/>
            <person name="Levesque C.A."/>
            <person name="van der Lee T.A.J."/>
        </authorList>
    </citation>
    <scope>NUCLEOTIDE SEQUENCE [LARGE SCALE GENOMIC DNA]</scope>
    <source>
        <strain evidence="2 3">JEL517</strain>
    </source>
</reference>
<keyword evidence="3" id="KW-1185">Reference proteome</keyword>
<proteinExistence type="predicted"/>
<name>A0A507BZP8_9FUNG</name>
<feature type="transmembrane region" description="Helical" evidence="1">
    <location>
        <begin position="45"/>
        <end position="67"/>
    </location>
</feature>